<evidence type="ECO:0000313" key="9">
    <source>
        <dbReference type="EMBL" id="EET62702.1"/>
    </source>
</evidence>
<dbReference type="Gene3D" id="1.10.150.130">
    <property type="match status" value="1"/>
</dbReference>
<gene>
    <name evidence="9" type="ORF">BRYFOR_05052</name>
</gene>
<dbReference type="SUPFAM" id="SSF56349">
    <property type="entry name" value="DNA breaking-rejoining enzymes"/>
    <property type="match status" value="1"/>
</dbReference>
<evidence type="ECO:0000313" key="10">
    <source>
        <dbReference type="Proteomes" id="UP000005561"/>
    </source>
</evidence>
<dbReference type="InterPro" id="IPR050090">
    <property type="entry name" value="Tyrosine_recombinase_XerCD"/>
</dbReference>
<dbReference type="RefSeq" id="WP_006859854.1">
    <property type="nucleotide sequence ID" value="NZ_ACCL02000001.1"/>
</dbReference>
<dbReference type="InterPro" id="IPR002104">
    <property type="entry name" value="Integrase_catalytic"/>
</dbReference>
<protein>
    <submittedName>
        <fullName evidence="9">Phage integrase SAM-like domain protein</fullName>
    </submittedName>
</protein>
<evidence type="ECO:0000259" key="8">
    <source>
        <dbReference type="PROSITE" id="PS51900"/>
    </source>
</evidence>
<reference evidence="9" key="1">
    <citation type="submission" date="2009-07" db="EMBL/GenBank/DDBJ databases">
        <authorList>
            <person name="Weinstock G."/>
            <person name="Sodergren E."/>
            <person name="Clifton S."/>
            <person name="Fulton L."/>
            <person name="Fulton B."/>
            <person name="Courtney L."/>
            <person name="Fronick C."/>
            <person name="Harrison M."/>
            <person name="Strong C."/>
            <person name="Farmer C."/>
            <person name="Delahaunty K."/>
            <person name="Markovic C."/>
            <person name="Hall O."/>
            <person name="Minx P."/>
            <person name="Tomlinson C."/>
            <person name="Mitreva M."/>
            <person name="Nelson J."/>
            <person name="Hou S."/>
            <person name="Wollam A."/>
            <person name="Pepin K.H."/>
            <person name="Johnson M."/>
            <person name="Bhonagiri V."/>
            <person name="Nash W.E."/>
            <person name="Warren W."/>
            <person name="Chinwalla A."/>
            <person name="Mardis E.R."/>
            <person name="Wilson R.K."/>
        </authorList>
    </citation>
    <scope>NUCLEOTIDE SEQUENCE [LARGE SCALE GENOMIC DNA]</scope>
    <source>
        <strain evidence="9">DSM 14469</strain>
    </source>
</reference>
<keyword evidence="3" id="KW-0229">DNA integration</keyword>
<evidence type="ECO:0000256" key="1">
    <source>
        <dbReference type="ARBA" id="ARBA00003283"/>
    </source>
</evidence>
<dbReference type="PANTHER" id="PTHR30349">
    <property type="entry name" value="PHAGE INTEGRASE-RELATED"/>
    <property type="match status" value="1"/>
</dbReference>
<evidence type="ECO:0000259" key="7">
    <source>
        <dbReference type="PROSITE" id="PS51898"/>
    </source>
</evidence>
<dbReference type="STRING" id="168384.SAMN05660368_01683"/>
<dbReference type="GO" id="GO:0006310">
    <property type="term" value="P:DNA recombination"/>
    <property type="evidence" value="ECO:0007669"/>
    <property type="project" value="UniProtKB-KW"/>
</dbReference>
<evidence type="ECO:0000256" key="3">
    <source>
        <dbReference type="ARBA" id="ARBA00022908"/>
    </source>
</evidence>
<dbReference type="InterPro" id="IPR004107">
    <property type="entry name" value="Integrase_SAM-like_N"/>
</dbReference>
<dbReference type="eggNOG" id="COG4974">
    <property type="taxonomic scope" value="Bacteria"/>
</dbReference>
<accession>C6L8W3</accession>
<keyword evidence="10" id="KW-1185">Reference proteome</keyword>
<dbReference type="AlphaFoldDB" id="C6L8W3"/>
<name>C6L8W3_9FIRM</name>
<dbReference type="Proteomes" id="UP000005561">
    <property type="component" value="Unassembled WGS sequence"/>
</dbReference>
<proteinExistence type="inferred from homology"/>
<keyword evidence="4 6" id="KW-0238">DNA-binding</keyword>
<dbReference type="GO" id="GO:0015074">
    <property type="term" value="P:DNA integration"/>
    <property type="evidence" value="ECO:0007669"/>
    <property type="project" value="UniProtKB-KW"/>
</dbReference>
<dbReference type="GO" id="GO:0003677">
    <property type="term" value="F:DNA binding"/>
    <property type="evidence" value="ECO:0007669"/>
    <property type="project" value="UniProtKB-UniRule"/>
</dbReference>
<dbReference type="OrthoDB" id="9801717at2"/>
<comment type="similarity">
    <text evidence="2">Belongs to the 'phage' integrase family.</text>
</comment>
<dbReference type="InterPro" id="IPR010998">
    <property type="entry name" value="Integrase_recombinase_N"/>
</dbReference>
<comment type="function">
    <text evidence="1">Site-specific tyrosine recombinase, which acts by catalyzing the cutting and rejoining of the recombining DNA molecules.</text>
</comment>
<dbReference type="InterPro" id="IPR011010">
    <property type="entry name" value="DNA_brk_join_enz"/>
</dbReference>
<dbReference type="PROSITE" id="PS51898">
    <property type="entry name" value="TYR_RECOMBINASE"/>
    <property type="match status" value="1"/>
</dbReference>
<dbReference type="Pfam" id="PF02899">
    <property type="entry name" value="Phage_int_SAM_1"/>
    <property type="match status" value="1"/>
</dbReference>
<evidence type="ECO:0000256" key="2">
    <source>
        <dbReference type="ARBA" id="ARBA00008857"/>
    </source>
</evidence>
<organism evidence="9 10">
    <name type="scientific">Marvinbryantia formatexigens DSM 14469</name>
    <dbReference type="NCBI Taxonomy" id="478749"/>
    <lineage>
        <taxon>Bacteria</taxon>
        <taxon>Bacillati</taxon>
        <taxon>Bacillota</taxon>
        <taxon>Clostridia</taxon>
        <taxon>Lachnospirales</taxon>
        <taxon>Lachnospiraceae</taxon>
        <taxon>Marvinbryantia</taxon>
    </lineage>
</organism>
<dbReference type="Gene3D" id="1.10.443.10">
    <property type="entry name" value="Intergrase catalytic core"/>
    <property type="match status" value="1"/>
</dbReference>
<evidence type="ECO:0000256" key="4">
    <source>
        <dbReference type="ARBA" id="ARBA00023125"/>
    </source>
</evidence>
<dbReference type="InterPro" id="IPR013762">
    <property type="entry name" value="Integrase-like_cat_sf"/>
</dbReference>
<feature type="domain" description="Core-binding (CB)" evidence="8">
    <location>
        <begin position="4"/>
        <end position="83"/>
    </location>
</feature>
<dbReference type="EMBL" id="ACCL02000001">
    <property type="protein sequence ID" value="EET62702.1"/>
    <property type="molecule type" value="Genomic_DNA"/>
</dbReference>
<feature type="domain" description="Tyr recombinase" evidence="7">
    <location>
        <begin position="101"/>
        <end position="275"/>
    </location>
</feature>
<evidence type="ECO:0000256" key="5">
    <source>
        <dbReference type="ARBA" id="ARBA00023172"/>
    </source>
</evidence>
<keyword evidence="5" id="KW-0233">DNA recombination</keyword>
<dbReference type="InterPro" id="IPR044068">
    <property type="entry name" value="CB"/>
</dbReference>
<evidence type="ECO:0000256" key="6">
    <source>
        <dbReference type="PROSITE-ProRule" id="PRU01248"/>
    </source>
</evidence>
<comment type="caution">
    <text evidence="9">The sequence shown here is derived from an EMBL/GenBank/DDBJ whole genome shotgun (WGS) entry which is preliminary data.</text>
</comment>
<dbReference type="PANTHER" id="PTHR30349:SF89">
    <property type="entry name" value="INTEGRASE_RECOMBINASE"/>
    <property type="match status" value="1"/>
</dbReference>
<sequence length="280" mass="32777">MEHQITETDIRDFQKYLYEEECCEGTIKKYIRDVRSFQRWVLNQTIQKETAARWKNHLLEAGYVSTTINSMVSAVNRFFDFMGWTECRVKFLQIQRRVFREQTKELSEKEYKKLLRAAERKGQERLELLMETIGSTGIRVSETTYITVEAAKTGRAEISLKRKVRVILLPNKLCRKLLRYARRQNIAAGPIFLTKSGRCLSRRQIWYEMKQLCKSAGVEETKVFPHNLRHLFAVIFHRACNDLVKLADILGHSSIETTRIYLISTGKEHAAQIEKLGLVI</sequence>
<dbReference type="Pfam" id="PF00589">
    <property type="entry name" value="Phage_integrase"/>
    <property type="match status" value="1"/>
</dbReference>
<dbReference type="PROSITE" id="PS51900">
    <property type="entry name" value="CB"/>
    <property type="match status" value="1"/>
</dbReference>